<dbReference type="FunFam" id="1.20.120.1780:FF:000001">
    <property type="entry name" value="4-hydroxybenzoate octaprenyltransferase"/>
    <property type="match status" value="1"/>
</dbReference>
<evidence type="ECO:0000256" key="7">
    <source>
        <dbReference type="ARBA" id="ARBA00022688"/>
    </source>
</evidence>
<evidence type="ECO:0000313" key="14">
    <source>
        <dbReference type="Proteomes" id="UP001141619"/>
    </source>
</evidence>
<keyword evidence="8 11" id="KW-0812">Transmembrane</keyword>
<comment type="caution">
    <text evidence="13">The sequence shown here is derived from an EMBL/GenBank/DDBJ whole genome shotgun (WGS) entry which is preliminary data.</text>
</comment>
<dbReference type="InterPro" id="IPR044878">
    <property type="entry name" value="UbiA_sf"/>
</dbReference>
<comment type="function">
    <text evidence="11">Catalyzes the prenylation of para-hydroxybenzoate (PHB) with an all-trans polyprenyl group. Mediates the second step in the final reaction sequence of ubiquinone-8 (UQ-8) biosynthesis, which is the condensation of the polyisoprenoid side chain with PHB, generating the first membrane-bound Q intermediate 3-octaprenyl-4-hydroxybenzoate.</text>
</comment>
<feature type="transmembrane region" description="Helical" evidence="11">
    <location>
        <begin position="39"/>
        <end position="56"/>
    </location>
</feature>
<dbReference type="PANTHER" id="PTHR11048:SF28">
    <property type="entry name" value="4-HYDROXYBENZOATE POLYPRENYLTRANSFERASE, MITOCHONDRIAL"/>
    <property type="match status" value="1"/>
</dbReference>
<reference evidence="13" key="2">
    <citation type="journal article" date="2023" name="Syst. Appl. Microbiol.">
        <title>Govania unica gen. nov., sp. nov., a rare biosphere bacterium that represents a novel family in the class Alphaproteobacteria.</title>
        <authorList>
            <person name="Vandamme P."/>
            <person name="Peeters C."/>
            <person name="Hettiarachchi A."/>
            <person name="Cnockaert M."/>
            <person name="Carlier A."/>
        </authorList>
    </citation>
    <scope>NUCLEOTIDE SEQUENCE</scope>
    <source>
        <strain evidence="13">LMG 31809</strain>
    </source>
</reference>
<accession>A0A9X3TX98</accession>
<evidence type="ECO:0000256" key="11">
    <source>
        <dbReference type="HAMAP-Rule" id="MF_01635"/>
    </source>
</evidence>
<evidence type="ECO:0000256" key="8">
    <source>
        <dbReference type="ARBA" id="ARBA00022692"/>
    </source>
</evidence>
<organism evidence="13 14">
    <name type="scientific">Govanella unica</name>
    <dbReference type="NCBI Taxonomy" id="2975056"/>
    <lineage>
        <taxon>Bacteria</taxon>
        <taxon>Pseudomonadati</taxon>
        <taxon>Pseudomonadota</taxon>
        <taxon>Alphaproteobacteria</taxon>
        <taxon>Emcibacterales</taxon>
        <taxon>Govanellaceae</taxon>
        <taxon>Govanella</taxon>
    </lineage>
</organism>
<dbReference type="EMBL" id="JANWOI010000002">
    <property type="protein sequence ID" value="MDA5193343.1"/>
    <property type="molecule type" value="Genomic_DNA"/>
</dbReference>
<dbReference type="InterPro" id="IPR030470">
    <property type="entry name" value="UbiA_prenylTrfase_CS"/>
</dbReference>
<keyword evidence="6 11" id="KW-0808">Transferase</keyword>
<protein>
    <recommendedName>
        <fullName evidence="11 12">4-hydroxybenzoate octaprenyltransferase</fullName>
        <ecNumber evidence="11 12">2.5.1.39</ecNumber>
    </recommendedName>
    <alternativeName>
        <fullName evidence="11">4-HB polyprenyltransferase</fullName>
    </alternativeName>
</protein>
<evidence type="ECO:0000256" key="5">
    <source>
        <dbReference type="ARBA" id="ARBA00022519"/>
    </source>
</evidence>
<feature type="transmembrane region" description="Helical" evidence="11">
    <location>
        <begin position="181"/>
        <end position="199"/>
    </location>
</feature>
<keyword evidence="7 11" id="KW-0831">Ubiquinone biosynthesis</keyword>
<dbReference type="GO" id="GO:0008412">
    <property type="term" value="F:4-hydroxybenzoate polyprenyltransferase activity"/>
    <property type="evidence" value="ECO:0007669"/>
    <property type="project" value="UniProtKB-UniRule"/>
</dbReference>
<keyword evidence="10 11" id="KW-0472">Membrane</keyword>
<dbReference type="InterPro" id="IPR039653">
    <property type="entry name" value="Prenyltransferase"/>
</dbReference>
<evidence type="ECO:0000256" key="6">
    <source>
        <dbReference type="ARBA" id="ARBA00022679"/>
    </source>
</evidence>
<dbReference type="GO" id="GO:0006744">
    <property type="term" value="P:ubiquinone biosynthetic process"/>
    <property type="evidence" value="ECO:0007669"/>
    <property type="project" value="UniProtKB-UniRule"/>
</dbReference>
<dbReference type="FunFam" id="1.10.357.140:FF:000003">
    <property type="entry name" value="4-hydroxybenzoate polyprenyltransferase, mitochondrial"/>
    <property type="match status" value="1"/>
</dbReference>
<evidence type="ECO:0000256" key="9">
    <source>
        <dbReference type="ARBA" id="ARBA00022989"/>
    </source>
</evidence>
<feature type="transmembrane region" description="Helical" evidence="11">
    <location>
        <begin position="62"/>
        <end position="86"/>
    </location>
</feature>
<comment type="catalytic activity">
    <reaction evidence="11">
        <text>all-trans-octaprenyl diphosphate + 4-hydroxybenzoate = 4-hydroxy-3-(all-trans-octaprenyl)benzoate + diphosphate</text>
        <dbReference type="Rhea" id="RHEA:27782"/>
        <dbReference type="ChEBI" id="CHEBI:1617"/>
        <dbReference type="ChEBI" id="CHEBI:17879"/>
        <dbReference type="ChEBI" id="CHEBI:33019"/>
        <dbReference type="ChEBI" id="CHEBI:57711"/>
        <dbReference type="EC" id="2.5.1.39"/>
    </reaction>
</comment>
<evidence type="ECO:0000256" key="4">
    <source>
        <dbReference type="ARBA" id="ARBA00022475"/>
    </source>
</evidence>
<comment type="similarity">
    <text evidence="3 11">Belongs to the UbiA prenyltransferase family.</text>
</comment>
<dbReference type="Gene3D" id="1.10.357.140">
    <property type="entry name" value="UbiA prenyltransferase"/>
    <property type="match status" value="1"/>
</dbReference>
<dbReference type="HAMAP" id="MF_01635">
    <property type="entry name" value="UbiA"/>
    <property type="match status" value="1"/>
</dbReference>
<evidence type="ECO:0000256" key="12">
    <source>
        <dbReference type="NCBIfam" id="TIGR01474"/>
    </source>
</evidence>
<feature type="transmembrane region" description="Helical" evidence="11">
    <location>
        <begin position="133"/>
        <end position="150"/>
    </location>
</feature>
<dbReference type="RefSeq" id="WP_274943046.1">
    <property type="nucleotide sequence ID" value="NZ_JANWOI010000002.1"/>
</dbReference>
<gene>
    <name evidence="11 13" type="primary">ubiA</name>
    <name evidence="13" type="ORF">NYP16_05155</name>
</gene>
<feature type="transmembrane region" description="Helical" evidence="11">
    <location>
        <begin position="253"/>
        <end position="271"/>
    </location>
</feature>
<keyword evidence="11" id="KW-0460">Magnesium</keyword>
<feature type="transmembrane region" description="Helical" evidence="11">
    <location>
        <begin position="229"/>
        <end position="247"/>
    </location>
</feature>
<dbReference type="InterPro" id="IPR006370">
    <property type="entry name" value="HB_polyprenyltransferase-like"/>
</dbReference>
<dbReference type="PROSITE" id="PS00943">
    <property type="entry name" value="UBIA"/>
    <property type="match status" value="1"/>
</dbReference>
<evidence type="ECO:0000256" key="10">
    <source>
        <dbReference type="ARBA" id="ARBA00023136"/>
    </source>
</evidence>
<keyword evidence="4 11" id="KW-1003">Cell membrane</keyword>
<dbReference type="Proteomes" id="UP001141619">
    <property type="component" value="Unassembled WGS sequence"/>
</dbReference>
<dbReference type="GO" id="GO:0005886">
    <property type="term" value="C:plasma membrane"/>
    <property type="evidence" value="ECO:0007669"/>
    <property type="project" value="UniProtKB-SubCell"/>
</dbReference>
<name>A0A9X3TX98_9PROT</name>
<dbReference type="Gene3D" id="1.20.120.1780">
    <property type="entry name" value="UbiA prenyltransferase"/>
    <property type="match status" value="1"/>
</dbReference>
<feature type="transmembrane region" description="Helical" evidence="11">
    <location>
        <begin position="106"/>
        <end position="127"/>
    </location>
</feature>
<comment type="pathway">
    <text evidence="11">Cofactor biosynthesis; ubiquinone biosynthesis.</text>
</comment>
<evidence type="ECO:0000256" key="1">
    <source>
        <dbReference type="ARBA" id="ARBA00001946"/>
    </source>
</evidence>
<dbReference type="NCBIfam" id="TIGR01474">
    <property type="entry name" value="ubiA_proteo"/>
    <property type="match status" value="1"/>
</dbReference>
<keyword evidence="14" id="KW-1185">Reference proteome</keyword>
<dbReference type="InterPro" id="IPR000537">
    <property type="entry name" value="UbiA_prenyltransferase"/>
</dbReference>
<dbReference type="CDD" id="cd13959">
    <property type="entry name" value="PT_UbiA_COQ2"/>
    <property type="match status" value="1"/>
</dbReference>
<dbReference type="EC" id="2.5.1.39" evidence="11 12"/>
<evidence type="ECO:0000313" key="13">
    <source>
        <dbReference type="EMBL" id="MDA5193343.1"/>
    </source>
</evidence>
<comment type="cofactor">
    <cofactor evidence="1 11">
        <name>Mg(2+)</name>
        <dbReference type="ChEBI" id="CHEBI:18420"/>
    </cofactor>
</comment>
<evidence type="ECO:0000256" key="2">
    <source>
        <dbReference type="ARBA" id="ARBA00004141"/>
    </source>
</evidence>
<dbReference type="PANTHER" id="PTHR11048">
    <property type="entry name" value="PRENYLTRANSFERASES"/>
    <property type="match status" value="1"/>
</dbReference>
<keyword evidence="9 11" id="KW-1133">Transmembrane helix</keyword>
<feature type="transmembrane region" description="Helical" evidence="11">
    <location>
        <begin position="292"/>
        <end position="312"/>
    </location>
</feature>
<proteinExistence type="inferred from homology"/>
<sequence length="319" mass="35456">MTIDREDSPADAVTGSWVDHGAPSWMRPYLRLARADRPIGAWLLLWPCFWALTLARPEWRQWGLYILFFIGAFVMRGAGCVFNDIVDRDFDRRVERTRNRPLASGAVNLVQALAFMGLLLFVGLLVLLMLNPFSVWLGAGSLVIVAIYPFMKRFTDWPQLVLGFAFNWGALLGWAAVTGSLSAPAVALYLGGILWTLGYDTIYAHQDKDDDALIGVRSTARRFGGRTKLWLVGFYSGMLALLALAGYLANLHWVFYVVGALVAVQLYAQIIRVDIDDPDICLKVFRSNHLTGALVFLAIALAHIAAWVSPYLQTTATAQ</sequence>
<reference evidence="13" key="1">
    <citation type="submission" date="2022-08" db="EMBL/GenBank/DDBJ databases">
        <authorList>
            <person name="Vandamme P."/>
            <person name="Hettiarachchi A."/>
            <person name="Peeters C."/>
            <person name="Cnockaert M."/>
            <person name="Carlier A."/>
        </authorList>
    </citation>
    <scope>NUCLEOTIDE SEQUENCE</scope>
    <source>
        <strain evidence="13">LMG 31809</strain>
    </source>
</reference>
<evidence type="ECO:0000256" key="3">
    <source>
        <dbReference type="ARBA" id="ARBA00005985"/>
    </source>
</evidence>
<comment type="subcellular location">
    <subcellularLocation>
        <location evidence="11">Cell inner membrane</location>
        <topology evidence="11">Multi-pass membrane protein</topology>
    </subcellularLocation>
    <subcellularLocation>
        <location evidence="2">Membrane</location>
        <topology evidence="2">Multi-pass membrane protein</topology>
    </subcellularLocation>
</comment>
<dbReference type="AlphaFoldDB" id="A0A9X3TX98"/>
<keyword evidence="5 11" id="KW-0997">Cell inner membrane</keyword>
<dbReference type="Pfam" id="PF01040">
    <property type="entry name" value="UbiA"/>
    <property type="match status" value="1"/>
</dbReference>